<proteinExistence type="predicted"/>
<dbReference type="AlphaFoldDB" id="A0A0A9ABH5"/>
<organism evidence="1">
    <name type="scientific">Arundo donax</name>
    <name type="common">Giant reed</name>
    <name type="synonym">Donax arundinaceus</name>
    <dbReference type="NCBI Taxonomy" id="35708"/>
    <lineage>
        <taxon>Eukaryota</taxon>
        <taxon>Viridiplantae</taxon>
        <taxon>Streptophyta</taxon>
        <taxon>Embryophyta</taxon>
        <taxon>Tracheophyta</taxon>
        <taxon>Spermatophyta</taxon>
        <taxon>Magnoliopsida</taxon>
        <taxon>Liliopsida</taxon>
        <taxon>Poales</taxon>
        <taxon>Poaceae</taxon>
        <taxon>PACMAD clade</taxon>
        <taxon>Arundinoideae</taxon>
        <taxon>Arundineae</taxon>
        <taxon>Arundo</taxon>
    </lineage>
</organism>
<sequence length="16" mass="1905">MLWREGHNMRPSSSCN</sequence>
<reference evidence="1" key="1">
    <citation type="submission" date="2014-09" db="EMBL/GenBank/DDBJ databases">
        <authorList>
            <person name="Magalhaes I.L.F."/>
            <person name="Oliveira U."/>
            <person name="Santos F.R."/>
            <person name="Vidigal T.H.D.A."/>
            <person name="Brescovit A.D."/>
            <person name="Santos A.J."/>
        </authorList>
    </citation>
    <scope>NUCLEOTIDE SEQUENCE</scope>
    <source>
        <tissue evidence="1">Shoot tissue taken approximately 20 cm above the soil surface</tissue>
    </source>
</reference>
<dbReference type="EMBL" id="GBRH01248881">
    <property type="protein sequence ID" value="JAD49014.1"/>
    <property type="molecule type" value="Transcribed_RNA"/>
</dbReference>
<evidence type="ECO:0000313" key="1">
    <source>
        <dbReference type="EMBL" id="JAD49014.1"/>
    </source>
</evidence>
<accession>A0A0A9ABH5</accession>
<name>A0A0A9ABH5_ARUDO</name>
<reference evidence="1" key="2">
    <citation type="journal article" date="2015" name="Data Brief">
        <title>Shoot transcriptome of the giant reed, Arundo donax.</title>
        <authorList>
            <person name="Barrero R.A."/>
            <person name="Guerrero F.D."/>
            <person name="Moolhuijzen P."/>
            <person name="Goolsby J.A."/>
            <person name="Tidwell J."/>
            <person name="Bellgard S.E."/>
            <person name="Bellgard M.I."/>
        </authorList>
    </citation>
    <scope>NUCLEOTIDE SEQUENCE</scope>
    <source>
        <tissue evidence="1">Shoot tissue taken approximately 20 cm above the soil surface</tissue>
    </source>
</reference>
<protein>
    <submittedName>
        <fullName evidence="1">Uncharacterized protein</fullName>
    </submittedName>
</protein>